<evidence type="ECO:0000256" key="3">
    <source>
        <dbReference type="ARBA" id="ARBA00022475"/>
    </source>
</evidence>
<comment type="subcellular location">
    <subcellularLocation>
        <location evidence="1">Cell membrane</location>
        <topology evidence="1">Multi-pass membrane protein</topology>
    </subcellularLocation>
</comment>
<comment type="similarity">
    <text evidence="2">Belongs to the CPA3 antiporters (TC 2.A.63) subunit B family.</text>
</comment>
<dbReference type="EMBL" id="BAAAPH010000004">
    <property type="protein sequence ID" value="GAA1560449.1"/>
    <property type="molecule type" value="Genomic_DNA"/>
</dbReference>
<feature type="transmembrane region" description="Helical" evidence="8">
    <location>
        <begin position="170"/>
        <end position="191"/>
    </location>
</feature>
<dbReference type="InterPro" id="IPR007182">
    <property type="entry name" value="MnhB"/>
</dbReference>
<feature type="compositionally biased region" description="Basic and acidic residues" evidence="7">
    <location>
        <begin position="111"/>
        <end position="131"/>
    </location>
</feature>
<protein>
    <recommendedName>
        <fullName evidence="9">Na+/H+ antiporter MnhB subunit-related protein domain-containing protein</fullName>
    </recommendedName>
</protein>
<organism evidence="10 11">
    <name type="scientific">Kribbella hippodromi</name>
    <dbReference type="NCBI Taxonomy" id="434347"/>
    <lineage>
        <taxon>Bacteria</taxon>
        <taxon>Bacillati</taxon>
        <taxon>Actinomycetota</taxon>
        <taxon>Actinomycetes</taxon>
        <taxon>Propionibacteriales</taxon>
        <taxon>Kribbellaceae</taxon>
        <taxon>Kribbella</taxon>
    </lineage>
</organism>
<keyword evidence="6 8" id="KW-0472">Membrane</keyword>
<comment type="caution">
    <text evidence="10">The sequence shown here is derived from an EMBL/GenBank/DDBJ whole genome shotgun (WGS) entry which is preliminary data.</text>
</comment>
<feature type="region of interest" description="Disordered" evidence="7">
    <location>
        <begin position="100"/>
        <end position="156"/>
    </location>
</feature>
<keyword evidence="3" id="KW-1003">Cell membrane</keyword>
<dbReference type="PANTHER" id="PTHR33932:SF4">
    <property type="entry name" value="NA(+)_H(+) ANTIPORTER SUBUNIT B"/>
    <property type="match status" value="1"/>
</dbReference>
<accession>A0ABN2CPK1</accession>
<evidence type="ECO:0000259" key="9">
    <source>
        <dbReference type="Pfam" id="PF04039"/>
    </source>
</evidence>
<evidence type="ECO:0000256" key="7">
    <source>
        <dbReference type="SAM" id="MobiDB-lite"/>
    </source>
</evidence>
<evidence type="ECO:0000256" key="2">
    <source>
        <dbReference type="ARBA" id="ARBA00009425"/>
    </source>
</evidence>
<keyword evidence="11" id="KW-1185">Reference proteome</keyword>
<gene>
    <name evidence="10" type="ORF">GCM10009804_16540</name>
</gene>
<dbReference type="PANTHER" id="PTHR33932">
    <property type="entry name" value="NA(+)/H(+) ANTIPORTER SUBUNIT B"/>
    <property type="match status" value="1"/>
</dbReference>
<keyword evidence="5 8" id="KW-1133">Transmembrane helix</keyword>
<feature type="transmembrane region" description="Helical" evidence="8">
    <location>
        <begin position="70"/>
        <end position="88"/>
    </location>
</feature>
<feature type="transmembrane region" description="Helical" evidence="8">
    <location>
        <begin position="270"/>
        <end position="295"/>
    </location>
</feature>
<proteinExistence type="inferred from homology"/>
<evidence type="ECO:0000313" key="11">
    <source>
        <dbReference type="Proteomes" id="UP001501705"/>
    </source>
</evidence>
<feature type="transmembrane region" description="Helical" evidence="8">
    <location>
        <begin position="197"/>
        <end position="214"/>
    </location>
</feature>
<feature type="transmembrane region" description="Helical" evidence="8">
    <location>
        <begin position="226"/>
        <end position="250"/>
    </location>
</feature>
<evidence type="ECO:0000256" key="6">
    <source>
        <dbReference type="ARBA" id="ARBA00023136"/>
    </source>
</evidence>
<dbReference type="RefSeq" id="WP_344232776.1">
    <property type="nucleotide sequence ID" value="NZ_BAAAPH010000004.1"/>
</dbReference>
<feature type="domain" description="Na+/H+ antiporter MnhB subunit-related protein" evidence="9">
    <location>
        <begin position="167"/>
        <end position="288"/>
    </location>
</feature>
<keyword evidence="4 8" id="KW-0812">Transmembrane</keyword>
<name>A0ABN2CPK1_9ACTN</name>
<dbReference type="Pfam" id="PF04039">
    <property type="entry name" value="MnhB"/>
    <property type="match status" value="1"/>
</dbReference>
<reference evidence="10 11" key="1">
    <citation type="journal article" date="2019" name="Int. J. Syst. Evol. Microbiol.">
        <title>The Global Catalogue of Microorganisms (GCM) 10K type strain sequencing project: providing services to taxonomists for standard genome sequencing and annotation.</title>
        <authorList>
            <consortium name="The Broad Institute Genomics Platform"/>
            <consortium name="The Broad Institute Genome Sequencing Center for Infectious Disease"/>
            <person name="Wu L."/>
            <person name="Ma J."/>
        </authorList>
    </citation>
    <scope>NUCLEOTIDE SEQUENCE [LARGE SCALE GENOMIC DNA]</scope>
    <source>
        <strain evidence="10 11">JCM 15572</strain>
    </source>
</reference>
<feature type="compositionally biased region" description="Basic and acidic residues" evidence="7">
    <location>
        <begin position="141"/>
        <end position="152"/>
    </location>
</feature>
<feature type="compositionally biased region" description="Basic and acidic residues" evidence="7">
    <location>
        <begin position="311"/>
        <end position="323"/>
    </location>
</feature>
<sequence length="323" mass="34288">MNARADRRTIVGWSLAALTAVVLGAAAIDLPREHAALPEIARQALAVAIPDWRTTEPVNEVVYGTRAFDTFGETFLLLAAVVSVLLLARRREPRREYFGEETAGAEEQEHDDPHEAADAGEQKARAAESHEIGPGAGGGESGRDLDLPDGERVGTPAPEQATAMTAVIRVAVRLVLPLLGIAGCYLVLLGYSPGGGFPAGVVFLGLVLMTYAALGYRRVARVVRPGLLEVLELAGAALVIAVLAMGLVLAGSFSANWLPLAPEQTIRSGGILQAFSLAELIEVGTGLTIVIFTFLAMRHDWTPDEADERDDQPGDGRAAEERR</sequence>
<feature type="region of interest" description="Disordered" evidence="7">
    <location>
        <begin position="304"/>
        <end position="323"/>
    </location>
</feature>
<evidence type="ECO:0000313" key="10">
    <source>
        <dbReference type="EMBL" id="GAA1560449.1"/>
    </source>
</evidence>
<dbReference type="Proteomes" id="UP001501705">
    <property type="component" value="Unassembled WGS sequence"/>
</dbReference>
<evidence type="ECO:0000256" key="4">
    <source>
        <dbReference type="ARBA" id="ARBA00022692"/>
    </source>
</evidence>
<evidence type="ECO:0000256" key="5">
    <source>
        <dbReference type="ARBA" id="ARBA00022989"/>
    </source>
</evidence>
<evidence type="ECO:0000256" key="1">
    <source>
        <dbReference type="ARBA" id="ARBA00004651"/>
    </source>
</evidence>
<dbReference type="InterPro" id="IPR050622">
    <property type="entry name" value="CPA3_antiporter_subunitB"/>
</dbReference>
<evidence type="ECO:0000256" key="8">
    <source>
        <dbReference type="SAM" id="Phobius"/>
    </source>
</evidence>